<keyword evidence="2" id="KW-1185">Reference proteome</keyword>
<comment type="caution">
    <text evidence="1">The sequence shown here is derived from an EMBL/GenBank/DDBJ whole genome shotgun (WGS) entry which is preliminary data.</text>
</comment>
<dbReference type="EMBL" id="JASAOG010000255">
    <property type="protein sequence ID" value="KAK0041983.1"/>
    <property type="molecule type" value="Genomic_DNA"/>
</dbReference>
<feature type="non-terminal residue" evidence="1">
    <location>
        <position position="1"/>
    </location>
</feature>
<dbReference type="AlphaFoldDB" id="A0AAD8AT67"/>
<dbReference type="Proteomes" id="UP001233172">
    <property type="component" value="Unassembled WGS sequence"/>
</dbReference>
<evidence type="ECO:0000313" key="1">
    <source>
        <dbReference type="EMBL" id="KAK0041983.1"/>
    </source>
</evidence>
<evidence type="ECO:0000313" key="2">
    <source>
        <dbReference type="Proteomes" id="UP001233172"/>
    </source>
</evidence>
<reference evidence="1" key="2">
    <citation type="submission" date="2023-04" db="EMBL/GenBank/DDBJ databases">
        <authorList>
            <person name="Bu L."/>
            <person name="Lu L."/>
            <person name="Laidemitt M.R."/>
            <person name="Zhang S.M."/>
            <person name="Mutuku M."/>
            <person name="Mkoji G."/>
            <person name="Steinauer M."/>
            <person name="Loker E.S."/>
        </authorList>
    </citation>
    <scope>NUCLEOTIDE SEQUENCE</scope>
    <source>
        <strain evidence="1">KasaAsao</strain>
        <tissue evidence="1">Whole Snail</tissue>
    </source>
</reference>
<protein>
    <submittedName>
        <fullName evidence="1">Uncharacterized protein</fullName>
    </submittedName>
</protein>
<reference evidence="1" key="1">
    <citation type="journal article" date="2023" name="PLoS Negl. Trop. Dis.">
        <title>A genome sequence for Biomphalaria pfeifferi, the major vector snail for the human-infecting parasite Schistosoma mansoni.</title>
        <authorList>
            <person name="Bu L."/>
            <person name="Lu L."/>
            <person name="Laidemitt M.R."/>
            <person name="Zhang S.M."/>
            <person name="Mutuku M."/>
            <person name="Mkoji G."/>
            <person name="Steinauer M."/>
            <person name="Loker E.S."/>
        </authorList>
    </citation>
    <scope>NUCLEOTIDE SEQUENCE</scope>
    <source>
        <strain evidence="1">KasaAsao</strain>
    </source>
</reference>
<name>A0AAD8AT67_BIOPF</name>
<organism evidence="1 2">
    <name type="scientific">Biomphalaria pfeifferi</name>
    <name type="common">Bloodfluke planorb</name>
    <name type="synonym">Freshwater snail</name>
    <dbReference type="NCBI Taxonomy" id="112525"/>
    <lineage>
        <taxon>Eukaryota</taxon>
        <taxon>Metazoa</taxon>
        <taxon>Spiralia</taxon>
        <taxon>Lophotrochozoa</taxon>
        <taxon>Mollusca</taxon>
        <taxon>Gastropoda</taxon>
        <taxon>Heterobranchia</taxon>
        <taxon>Euthyneura</taxon>
        <taxon>Panpulmonata</taxon>
        <taxon>Hygrophila</taxon>
        <taxon>Lymnaeoidea</taxon>
        <taxon>Planorbidae</taxon>
        <taxon>Biomphalaria</taxon>
    </lineage>
</organism>
<gene>
    <name evidence="1" type="ORF">Bpfe_028613</name>
</gene>
<sequence length="89" mass="10144">YSTGVKKKRGAKGSWLDKAMDCFCSNDYYVCLCLMSEVELWLGSKSKHHHIANDDKINSASIMNLKNKIVLYLQRLLSLNSKIGFSNNR</sequence>
<accession>A0AAD8AT67</accession>
<proteinExistence type="predicted"/>